<sequence length="271" mass="29818">MPDRKLNSAIPPDFAVASVWRTTSTFIGSLVLQLPSSGGAWDFLLVTSVTFLPHTQAQISSPSSFQPSLENMSSNHANLDAASIDRKARLAKLAALKRKQPEPDTKETSAEEQELPDADAKPDVTTKYLSGRNYDPETRGPKLGFEQGPQEGQVTLEAQAAEIAKATAEQAKQDAGADEPIDLFKLQPKKPNWDLKRDLNEKLKTLDVRTDNAIARLLRQRVEDAQRAAKARGAKSNGDEQGEEVGMEGETLVEGIHMREREEEKSDEETI</sequence>
<evidence type="ECO:0000313" key="2">
    <source>
        <dbReference type="EMBL" id="KAJ5185933.1"/>
    </source>
</evidence>
<dbReference type="AlphaFoldDB" id="A0A9W9M1X5"/>
<dbReference type="Proteomes" id="UP001150879">
    <property type="component" value="Unassembled WGS sequence"/>
</dbReference>
<accession>A0A9W9M1X5</accession>
<dbReference type="InterPro" id="IPR013169">
    <property type="entry name" value="mRNA_splic_Cwf18-like"/>
</dbReference>
<dbReference type="EMBL" id="JAPQKP010000006">
    <property type="protein sequence ID" value="KAJ5185933.1"/>
    <property type="molecule type" value="Genomic_DNA"/>
</dbReference>
<evidence type="ECO:0000313" key="3">
    <source>
        <dbReference type="Proteomes" id="UP001150879"/>
    </source>
</evidence>
<proteinExistence type="predicted"/>
<dbReference type="PANTHER" id="PTHR31551">
    <property type="entry name" value="PRE-MRNA-SPLICING FACTOR CWF18"/>
    <property type="match status" value="1"/>
</dbReference>
<feature type="compositionally biased region" description="Basic and acidic residues" evidence="1">
    <location>
        <begin position="99"/>
        <end position="109"/>
    </location>
</feature>
<dbReference type="GO" id="GO:0005684">
    <property type="term" value="C:U2-type spliceosomal complex"/>
    <property type="evidence" value="ECO:0007669"/>
    <property type="project" value="TreeGrafter"/>
</dbReference>
<organism evidence="2 3">
    <name type="scientific">Penicillium cf. griseofulvum</name>
    <dbReference type="NCBI Taxonomy" id="2972120"/>
    <lineage>
        <taxon>Eukaryota</taxon>
        <taxon>Fungi</taxon>
        <taxon>Dikarya</taxon>
        <taxon>Ascomycota</taxon>
        <taxon>Pezizomycotina</taxon>
        <taxon>Eurotiomycetes</taxon>
        <taxon>Eurotiomycetidae</taxon>
        <taxon>Eurotiales</taxon>
        <taxon>Aspergillaceae</taxon>
        <taxon>Penicillium</taxon>
    </lineage>
</organism>
<protein>
    <submittedName>
        <fullName evidence="2">mRNA splicing factor Cwf18</fullName>
    </submittedName>
</protein>
<feature type="region of interest" description="Disordered" evidence="1">
    <location>
        <begin position="96"/>
        <end position="145"/>
    </location>
</feature>
<feature type="region of interest" description="Disordered" evidence="1">
    <location>
        <begin position="226"/>
        <end position="271"/>
    </location>
</feature>
<keyword evidence="3" id="KW-1185">Reference proteome</keyword>
<comment type="caution">
    <text evidence="2">The sequence shown here is derived from an EMBL/GenBank/DDBJ whole genome shotgun (WGS) entry which is preliminary data.</text>
</comment>
<evidence type="ECO:0000256" key="1">
    <source>
        <dbReference type="SAM" id="MobiDB-lite"/>
    </source>
</evidence>
<reference evidence="2" key="1">
    <citation type="submission" date="2022-11" db="EMBL/GenBank/DDBJ databases">
        <authorList>
            <person name="Petersen C."/>
        </authorList>
    </citation>
    <scope>NUCLEOTIDE SEQUENCE</scope>
    <source>
        <strain evidence="2">IBT 16849</strain>
    </source>
</reference>
<dbReference type="GO" id="GO:0071014">
    <property type="term" value="C:post-mRNA release spliceosomal complex"/>
    <property type="evidence" value="ECO:0007669"/>
    <property type="project" value="TreeGrafter"/>
</dbReference>
<name>A0A9W9M1X5_9EURO</name>
<dbReference type="PANTHER" id="PTHR31551:SF1">
    <property type="entry name" value="COILED-COIL DOMAIN-CONTAINING PROTEIN 12"/>
    <property type="match status" value="1"/>
</dbReference>
<dbReference type="Pfam" id="PF08315">
    <property type="entry name" value="cwf18"/>
    <property type="match status" value="1"/>
</dbReference>
<gene>
    <name evidence="2" type="ORF">N7472_010773</name>
</gene>
<reference evidence="2" key="2">
    <citation type="journal article" date="2023" name="IMA Fungus">
        <title>Comparative genomic study of the Penicillium genus elucidates a diverse pangenome and 15 lateral gene transfer events.</title>
        <authorList>
            <person name="Petersen C."/>
            <person name="Sorensen T."/>
            <person name="Nielsen M.R."/>
            <person name="Sondergaard T.E."/>
            <person name="Sorensen J.L."/>
            <person name="Fitzpatrick D.A."/>
            <person name="Frisvad J.C."/>
            <person name="Nielsen K.L."/>
        </authorList>
    </citation>
    <scope>NUCLEOTIDE SEQUENCE</scope>
    <source>
        <strain evidence="2">IBT 16849</strain>
    </source>
</reference>